<dbReference type="Pfam" id="PF09580">
    <property type="entry name" value="Spore_YhcN_YlaJ"/>
    <property type="match status" value="1"/>
</dbReference>
<dbReference type="Proteomes" id="UP001225646">
    <property type="component" value="Unassembled WGS sequence"/>
</dbReference>
<keyword evidence="1" id="KW-0732">Signal</keyword>
<proteinExistence type="predicted"/>
<dbReference type="PROSITE" id="PS51257">
    <property type="entry name" value="PROKAR_LIPOPROTEIN"/>
    <property type="match status" value="1"/>
</dbReference>
<dbReference type="EMBL" id="JAUSTR010000001">
    <property type="protein sequence ID" value="MDQ0161210.1"/>
    <property type="molecule type" value="Genomic_DNA"/>
</dbReference>
<accession>A0ABT9VK34</accession>
<evidence type="ECO:0000256" key="1">
    <source>
        <dbReference type="SAM" id="SignalP"/>
    </source>
</evidence>
<feature type="signal peptide" evidence="1">
    <location>
        <begin position="1"/>
        <end position="20"/>
    </location>
</feature>
<evidence type="ECO:0000313" key="2">
    <source>
        <dbReference type="EMBL" id="MDQ0161210.1"/>
    </source>
</evidence>
<reference evidence="2 3" key="1">
    <citation type="submission" date="2023-07" db="EMBL/GenBank/DDBJ databases">
        <title>Genomic Encyclopedia of Type Strains, Phase IV (KMG-IV): sequencing the most valuable type-strain genomes for metagenomic binning, comparative biology and taxonomic classification.</title>
        <authorList>
            <person name="Goeker M."/>
        </authorList>
    </citation>
    <scope>NUCLEOTIDE SEQUENCE [LARGE SCALE GENOMIC DNA]</scope>
    <source>
        <strain evidence="2 3">DSM 19092</strain>
    </source>
</reference>
<keyword evidence="3" id="KW-1185">Reference proteome</keyword>
<protein>
    <submittedName>
        <fullName evidence="2">Spore cortex protein</fullName>
    </submittedName>
</protein>
<name>A0ABT9VK34_9BACI</name>
<sequence length="224" mass="25539">MKKRASLFTAMALMSTSLVACNTNDDAMDTRYNNNMQPIGYYTNDNGDMIDNDGPITEMFDGGVDDNDNIRDMNDRNGRVSPLTVRDRNNMRNNGFRRDDYNYHNQLGNNNVDANEELAERISEQVAKLRNVEDVNTLVTNNNVIVAVDTNDRNNRDVQNRVRNVVQKMARGKNVNIVTDEATFTRIRNINRGLDNGNDVTNDIRELLNDIGETITEPFDNNNR</sequence>
<evidence type="ECO:0000313" key="3">
    <source>
        <dbReference type="Proteomes" id="UP001225646"/>
    </source>
</evidence>
<gene>
    <name evidence="2" type="ORF">J2S06_000280</name>
</gene>
<comment type="caution">
    <text evidence="2">The sequence shown here is derived from an EMBL/GenBank/DDBJ whole genome shotgun (WGS) entry which is preliminary data.</text>
</comment>
<organism evidence="2 3">
    <name type="scientific">Aeribacillus alveayuensis</name>
    <dbReference type="NCBI Taxonomy" id="279215"/>
    <lineage>
        <taxon>Bacteria</taxon>
        <taxon>Bacillati</taxon>
        <taxon>Bacillota</taxon>
        <taxon>Bacilli</taxon>
        <taxon>Bacillales</taxon>
        <taxon>Bacillaceae</taxon>
        <taxon>Aeribacillus</taxon>
    </lineage>
</organism>
<dbReference type="RefSeq" id="WP_419151054.1">
    <property type="nucleotide sequence ID" value="NZ_JAUSTR010000001.1"/>
</dbReference>
<feature type="chain" id="PRO_5045212051" evidence="1">
    <location>
        <begin position="21"/>
        <end position="224"/>
    </location>
</feature>
<dbReference type="InterPro" id="IPR019076">
    <property type="entry name" value="Spore_lipoprot_YhcN/YlaJ-like"/>
</dbReference>